<dbReference type="SUPFAM" id="SSF64288">
    <property type="entry name" value="Chorismate lyase-like"/>
    <property type="match status" value="1"/>
</dbReference>
<gene>
    <name evidence="5" type="ORF">BKP45_07080</name>
</gene>
<evidence type="ECO:0000256" key="2">
    <source>
        <dbReference type="ARBA" id="ARBA00023125"/>
    </source>
</evidence>
<dbReference type="GO" id="GO:0003677">
    <property type="term" value="F:DNA binding"/>
    <property type="evidence" value="ECO:0007669"/>
    <property type="project" value="UniProtKB-KW"/>
</dbReference>
<dbReference type="SMART" id="SM00866">
    <property type="entry name" value="UTRA"/>
    <property type="match status" value="1"/>
</dbReference>
<dbReference type="Pfam" id="PF00392">
    <property type="entry name" value="GntR"/>
    <property type="match status" value="1"/>
</dbReference>
<dbReference type="InterPro" id="IPR050679">
    <property type="entry name" value="Bact_HTH_transcr_reg"/>
</dbReference>
<keyword evidence="1" id="KW-0805">Transcription regulation</keyword>
<keyword evidence="6" id="KW-1185">Reference proteome</keyword>
<dbReference type="FunFam" id="1.10.10.10:FF:000079">
    <property type="entry name" value="GntR family transcriptional regulator"/>
    <property type="match status" value="1"/>
</dbReference>
<dbReference type="PANTHER" id="PTHR44846">
    <property type="entry name" value="MANNOSYL-D-GLYCERATE TRANSPORT/METABOLISM SYSTEM REPRESSOR MNGR-RELATED"/>
    <property type="match status" value="1"/>
</dbReference>
<dbReference type="STRING" id="472963.BKP45_07080"/>
<keyword evidence="2" id="KW-0238">DNA-binding</keyword>
<sequence length="240" mass="27277">MIDKNSPLPIYHQIVEHIKSLIEKGELKPGDCLPSEREYAESYEISRMTVRQAVNELVSEGHLYRIRGKGTFIAERKIEQKLAGLTSFTEDMCARGMKPSSKLLRFEIVPAHNKLAKQLGIKENGPVYDIVRIRFADNVPMALENTYIPANLVKGLTEEIISQSLYAYIEEKLDLKIKDSDQAIEASVADEKQSKALEIKKGSPILFIQRNTFLTNGATLEVVKSAYRADRYKFLINMKR</sequence>
<evidence type="ECO:0000313" key="5">
    <source>
        <dbReference type="EMBL" id="OIJ22392.1"/>
    </source>
</evidence>
<dbReference type="AlphaFoldDB" id="A0A1S2MC71"/>
<dbReference type="GO" id="GO:0003700">
    <property type="term" value="F:DNA-binding transcription factor activity"/>
    <property type="evidence" value="ECO:0007669"/>
    <property type="project" value="InterPro"/>
</dbReference>
<dbReference type="PROSITE" id="PS50949">
    <property type="entry name" value="HTH_GNTR"/>
    <property type="match status" value="1"/>
</dbReference>
<dbReference type="Pfam" id="PF07702">
    <property type="entry name" value="UTRA"/>
    <property type="match status" value="1"/>
</dbReference>
<dbReference type="Proteomes" id="UP000180057">
    <property type="component" value="Unassembled WGS sequence"/>
</dbReference>
<dbReference type="OrthoDB" id="9815017at2"/>
<name>A0A1S2MC71_9BACI</name>
<dbReference type="InterPro" id="IPR011663">
    <property type="entry name" value="UTRA"/>
</dbReference>
<evidence type="ECO:0000313" key="6">
    <source>
        <dbReference type="Proteomes" id="UP000180057"/>
    </source>
</evidence>
<keyword evidence="3" id="KW-0804">Transcription</keyword>
<organism evidence="5 6">
    <name type="scientific">Anaerobacillus alkalidiazotrophicus</name>
    <dbReference type="NCBI Taxonomy" id="472963"/>
    <lineage>
        <taxon>Bacteria</taxon>
        <taxon>Bacillati</taxon>
        <taxon>Bacillota</taxon>
        <taxon>Bacilli</taxon>
        <taxon>Bacillales</taxon>
        <taxon>Bacillaceae</taxon>
        <taxon>Anaerobacillus</taxon>
    </lineage>
</organism>
<dbReference type="PANTHER" id="PTHR44846:SF1">
    <property type="entry name" value="MANNOSYL-D-GLYCERATE TRANSPORT_METABOLISM SYSTEM REPRESSOR MNGR-RELATED"/>
    <property type="match status" value="1"/>
</dbReference>
<dbReference type="PRINTS" id="PR00035">
    <property type="entry name" value="HTHGNTR"/>
</dbReference>
<dbReference type="InterPro" id="IPR028978">
    <property type="entry name" value="Chorismate_lyase_/UTRA_dom_sf"/>
</dbReference>
<dbReference type="InterPro" id="IPR036388">
    <property type="entry name" value="WH-like_DNA-bd_sf"/>
</dbReference>
<accession>A0A1S2MC71</accession>
<dbReference type="SMART" id="SM00345">
    <property type="entry name" value="HTH_GNTR"/>
    <property type="match status" value="1"/>
</dbReference>
<comment type="caution">
    <text evidence="5">The sequence shown here is derived from an EMBL/GenBank/DDBJ whole genome shotgun (WGS) entry which is preliminary data.</text>
</comment>
<evidence type="ECO:0000256" key="1">
    <source>
        <dbReference type="ARBA" id="ARBA00023015"/>
    </source>
</evidence>
<dbReference type="InterPro" id="IPR036390">
    <property type="entry name" value="WH_DNA-bd_sf"/>
</dbReference>
<reference evidence="5 6" key="1">
    <citation type="submission" date="2016-10" db="EMBL/GenBank/DDBJ databases">
        <title>Draft genome sequences of four alkaliphilic bacteria belonging to the Anaerobacillus genus.</title>
        <authorList>
            <person name="Bassil N.M."/>
            <person name="Lloyd J.R."/>
        </authorList>
    </citation>
    <scope>NUCLEOTIDE SEQUENCE [LARGE SCALE GENOMIC DNA]</scope>
    <source>
        <strain evidence="5 6">DSM 22531</strain>
    </source>
</reference>
<dbReference type="CDD" id="cd07377">
    <property type="entry name" value="WHTH_GntR"/>
    <property type="match status" value="1"/>
</dbReference>
<feature type="domain" description="HTH gntR-type" evidence="4">
    <location>
        <begin position="8"/>
        <end position="76"/>
    </location>
</feature>
<dbReference type="SUPFAM" id="SSF46785">
    <property type="entry name" value="Winged helix' DNA-binding domain"/>
    <property type="match status" value="1"/>
</dbReference>
<dbReference type="GO" id="GO:0045892">
    <property type="term" value="P:negative regulation of DNA-templated transcription"/>
    <property type="evidence" value="ECO:0007669"/>
    <property type="project" value="TreeGrafter"/>
</dbReference>
<dbReference type="RefSeq" id="WP_071388947.1">
    <property type="nucleotide sequence ID" value="NZ_MLQS01000001.1"/>
</dbReference>
<dbReference type="Gene3D" id="1.10.10.10">
    <property type="entry name" value="Winged helix-like DNA-binding domain superfamily/Winged helix DNA-binding domain"/>
    <property type="match status" value="1"/>
</dbReference>
<evidence type="ECO:0000256" key="3">
    <source>
        <dbReference type="ARBA" id="ARBA00023163"/>
    </source>
</evidence>
<dbReference type="InterPro" id="IPR000524">
    <property type="entry name" value="Tscrpt_reg_HTH_GntR"/>
</dbReference>
<protein>
    <submittedName>
        <fullName evidence="5">Phosphonate metabolism transcriptional regulator PhnF</fullName>
    </submittedName>
</protein>
<dbReference type="Gene3D" id="3.40.1410.10">
    <property type="entry name" value="Chorismate lyase-like"/>
    <property type="match status" value="1"/>
</dbReference>
<evidence type="ECO:0000259" key="4">
    <source>
        <dbReference type="PROSITE" id="PS50949"/>
    </source>
</evidence>
<dbReference type="EMBL" id="MLQS01000001">
    <property type="protein sequence ID" value="OIJ22392.1"/>
    <property type="molecule type" value="Genomic_DNA"/>
</dbReference>
<proteinExistence type="predicted"/>